<keyword evidence="5 10" id="KW-1000">Mitochondrion outer membrane</keyword>
<name>A0AAN8A7M7_9SACH</name>
<dbReference type="PRINTS" id="PR00351">
    <property type="entry name" value="OM20RECEPTOR"/>
</dbReference>
<dbReference type="Pfam" id="PF02064">
    <property type="entry name" value="MAS20"/>
    <property type="match status" value="1"/>
</dbReference>
<evidence type="ECO:0000256" key="5">
    <source>
        <dbReference type="ARBA" id="ARBA00022787"/>
    </source>
</evidence>
<dbReference type="SUPFAM" id="SSF47157">
    <property type="entry name" value="Mitochondrial import receptor subunit Tom20"/>
    <property type="match status" value="1"/>
</dbReference>
<dbReference type="PANTHER" id="PTHR12430:SF0">
    <property type="entry name" value="TRANSLOCASE OF OUTER MITOCHONDRIAL MEMBRANE 20"/>
    <property type="match status" value="1"/>
</dbReference>
<comment type="similarity">
    <text evidence="2 10">Belongs to the Tom20 family.</text>
</comment>
<evidence type="ECO:0008006" key="14">
    <source>
        <dbReference type="Google" id="ProtNLM"/>
    </source>
</evidence>
<comment type="caution">
    <text evidence="12">The sequence shown here is derived from an EMBL/GenBank/DDBJ whole genome shotgun (WGS) entry which is preliminary data.</text>
</comment>
<dbReference type="Proteomes" id="UP001306508">
    <property type="component" value="Unassembled WGS sequence"/>
</dbReference>
<keyword evidence="8 10" id="KW-0496">Mitochondrion</keyword>
<keyword evidence="4 11" id="KW-0812">Transmembrane</keyword>
<evidence type="ECO:0000256" key="7">
    <source>
        <dbReference type="ARBA" id="ARBA00022989"/>
    </source>
</evidence>
<keyword evidence="7 11" id="KW-1133">Transmembrane helix</keyword>
<dbReference type="InterPro" id="IPR002056">
    <property type="entry name" value="MAS20"/>
</dbReference>
<keyword evidence="13" id="KW-1185">Reference proteome</keyword>
<evidence type="ECO:0000256" key="2">
    <source>
        <dbReference type="ARBA" id="ARBA00005792"/>
    </source>
</evidence>
<dbReference type="Gene3D" id="1.20.960.10">
    <property type="entry name" value="Mitochondrial outer membrane translocase complex, subunit Tom20 domain"/>
    <property type="match status" value="1"/>
</dbReference>
<dbReference type="GO" id="GO:0030943">
    <property type="term" value="F:mitochondrion targeting sequence binding"/>
    <property type="evidence" value="ECO:0007669"/>
    <property type="project" value="TreeGrafter"/>
</dbReference>
<evidence type="ECO:0000256" key="6">
    <source>
        <dbReference type="ARBA" id="ARBA00022927"/>
    </source>
</evidence>
<dbReference type="InterPro" id="IPR023392">
    <property type="entry name" value="Tom20_dom_sf"/>
</dbReference>
<evidence type="ECO:0000313" key="12">
    <source>
        <dbReference type="EMBL" id="KAK5781127.1"/>
    </source>
</evidence>
<accession>A0AAN8A7M7</accession>
<evidence type="ECO:0000256" key="4">
    <source>
        <dbReference type="ARBA" id="ARBA00022692"/>
    </source>
</evidence>
<evidence type="ECO:0000256" key="11">
    <source>
        <dbReference type="SAM" id="Phobius"/>
    </source>
</evidence>
<evidence type="ECO:0000313" key="13">
    <source>
        <dbReference type="Proteomes" id="UP001306508"/>
    </source>
</evidence>
<dbReference type="GO" id="GO:0005742">
    <property type="term" value="C:mitochondrial outer membrane translocase complex"/>
    <property type="evidence" value="ECO:0007669"/>
    <property type="project" value="UniProtKB-UniRule"/>
</dbReference>
<sequence>MSFPTVMPRGAVLTGVAAACALFSYIAYFDYQRRTDPEFRKQLKRRSKKHQKDIKAKTDAFKRAKQDEIVRFLTNELVKDPPSNISSENVQAMFMKYVGEGESLANIPGEELNSAVKFYKALTIYPRPGDLLNIYERTIPAQIYKDLVLMLEQLPPQNMTSFFKNGKLVREPKPEDIDDIE</sequence>
<dbReference type="GO" id="GO:0006605">
    <property type="term" value="P:protein targeting"/>
    <property type="evidence" value="ECO:0007669"/>
    <property type="project" value="InterPro"/>
</dbReference>
<organism evidence="12 13">
    <name type="scientific">Arxiozyma heterogenica</name>
    <dbReference type="NCBI Taxonomy" id="278026"/>
    <lineage>
        <taxon>Eukaryota</taxon>
        <taxon>Fungi</taxon>
        <taxon>Dikarya</taxon>
        <taxon>Ascomycota</taxon>
        <taxon>Saccharomycotina</taxon>
        <taxon>Saccharomycetes</taxon>
        <taxon>Saccharomycetales</taxon>
        <taxon>Saccharomycetaceae</taxon>
        <taxon>Arxiozyma</taxon>
    </lineage>
</organism>
<keyword evidence="6" id="KW-0653">Protein transport</keyword>
<comment type="subcellular location">
    <subcellularLocation>
        <location evidence="1">Mitochondrion outer membrane</location>
        <topology evidence="1">Single-pass membrane protein</topology>
    </subcellularLocation>
</comment>
<evidence type="ECO:0000256" key="3">
    <source>
        <dbReference type="ARBA" id="ARBA00022448"/>
    </source>
</evidence>
<feature type="transmembrane region" description="Helical" evidence="11">
    <location>
        <begin position="12"/>
        <end position="31"/>
    </location>
</feature>
<dbReference type="GO" id="GO:0006886">
    <property type="term" value="P:intracellular protein transport"/>
    <property type="evidence" value="ECO:0007669"/>
    <property type="project" value="InterPro"/>
</dbReference>
<evidence type="ECO:0000256" key="9">
    <source>
        <dbReference type="ARBA" id="ARBA00023136"/>
    </source>
</evidence>
<evidence type="ECO:0000256" key="8">
    <source>
        <dbReference type="ARBA" id="ARBA00023128"/>
    </source>
</evidence>
<evidence type="ECO:0000256" key="10">
    <source>
        <dbReference type="PIRNR" id="PIRNR037707"/>
    </source>
</evidence>
<dbReference type="PANTHER" id="PTHR12430">
    <property type="entry name" value="MITOCHONDRIAL IMPORT RECEPTOR SUBUNIT TOM20"/>
    <property type="match status" value="1"/>
</dbReference>
<proteinExistence type="inferred from homology"/>
<protein>
    <recommendedName>
        <fullName evidence="14">Mitochondrial import receptor subunit TOM20</fullName>
    </recommendedName>
</protein>
<dbReference type="AlphaFoldDB" id="A0AAN8A7M7"/>
<keyword evidence="9 10" id="KW-0472">Membrane</keyword>
<evidence type="ECO:0000256" key="1">
    <source>
        <dbReference type="ARBA" id="ARBA00004572"/>
    </source>
</evidence>
<dbReference type="GO" id="GO:0030150">
    <property type="term" value="P:protein import into mitochondrial matrix"/>
    <property type="evidence" value="ECO:0007669"/>
    <property type="project" value="TreeGrafter"/>
</dbReference>
<dbReference type="GO" id="GO:0008320">
    <property type="term" value="F:protein transmembrane transporter activity"/>
    <property type="evidence" value="ECO:0007669"/>
    <property type="project" value="TreeGrafter"/>
</dbReference>
<dbReference type="GO" id="GO:0016031">
    <property type="term" value="P:tRNA import into mitochondrion"/>
    <property type="evidence" value="ECO:0007669"/>
    <property type="project" value="TreeGrafter"/>
</dbReference>
<gene>
    <name evidence="12" type="ORF">RI543_001519</name>
</gene>
<keyword evidence="3" id="KW-0813">Transport</keyword>
<reference evidence="13" key="1">
    <citation type="submission" date="2023-07" db="EMBL/GenBank/DDBJ databases">
        <title>A draft genome of Kazachstania heterogenica Y-27499.</title>
        <authorList>
            <person name="Donic C."/>
            <person name="Kralova J.S."/>
            <person name="Fidel L."/>
            <person name="Ben-Dor S."/>
            <person name="Jung S."/>
        </authorList>
    </citation>
    <scope>NUCLEOTIDE SEQUENCE [LARGE SCALE GENOMIC DNA]</scope>
    <source>
        <strain evidence="13">Y27499</strain>
    </source>
</reference>
<dbReference type="PIRSF" id="PIRSF037707">
    <property type="entry name" value="MAS20_rcpt"/>
    <property type="match status" value="1"/>
</dbReference>
<dbReference type="EMBL" id="JAWIZZ010000038">
    <property type="protein sequence ID" value="KAK5781127.1"/>
    <property type="molecule type" value="Genomic_DNA"/>
</dbReference>